<dbReference type="InterPro" id="IPR053032">
    <property type="entry name" value="BAH_domain-containing"/>
</dbReference>
<evidence type="ECO:0000313" key="4">
    <source>
        <dbReference type="Proteomes" id="UP000274131"/>
    </source>
</evidence>
<sequence length="452" mass="51914">MRKTFCIDDILARVYPEEKVESPTIFTDKRFIEECRINEQTEFCENRNSNAVEKVKKENVEDIAKLEKQTVPLGNKTPLMTVSSEQTNNIQTGTDDDEKKCIDSVQVITNAVRPSPSLTPSLDPELLKRLEAEDTPRRILRASTIAVTKRSLERKQSAHKKQKRKAENKDVKEPRRKIKKKSKETFIGSHYDTPIEVKINDDQSLGTPSSSGVSSMSGTSSPASVKSRGRKKIQQKIHSNWVPVTSGEKHYTYTSNDIAPIKLLCFPEVKHKKEPERIRINDAVIVNSEDGSRNIGKVTRIFLDKEGSLMATLFWYYTNEQVEVDKNSINPPISPRELLASRHIDAIPVDTIQEVVYVLTVNEYNRYVAENKIDALPREERPRVEDEVWPRAEKEYHRRSSLPCEDSLPELVYFCRRIYDFKQKRITTNCPVTTRKSVAGRKVIAGRRAYRH</sequence>
<evidence type="ECO:0000313" key="3">
    <source>
        <dbReference type="EMBL" id="VDD90438.1"/>
    </source>
</evidence>
<evidence type="ECO:0000313" key="5">
    <source>
        <dbReference type="WBParaSite" id="EVEC_0000557801-mRNA-1"/>
    </source>
</evidence>
<evidence type="ECO:0000256" key="1">
    <source>
        <dbReference type="SAM" id="MobiDB-lite"/>
    </source>
</evidence>
<gene>
    <name evidence="3" type="ORF">EVEC_LOCUS5189</name>
</gene>
<dbReference type="InterPro" id="IPR001025">
    <property type="entry name" value="BAH_dom"/>
</dbReference>
<dbReference type="GO" id="GO:0031507">
    <property type="term" value="P:heterochromatin formation"/>
    <property type="evidence" value="ECO:0007669"/>
    <property type="project" value="TreeGrafter"/>
</dbReference>
<feature type="compositionally biased region" description="Low complexity" evidence="1">
    <location>
        <begin position="204"/>
        <end position="225"/>
    </location>
</feature>
<feature type="region of interest" description="Disordered" evidence="1">
    <location>
        <begin position="197"/>
        <end position="235"/>
    </location>
</feature>
<dbReference type="InterPro" id="IPR043151">
    <property type="entry name" value="BAH_sf"/>
</dbReference>
<accession>A0A0N4V5R2</accession>
<dbReference type="PROSITE" id="PS51038">
    <property type="entry name" value="BAH"/>
    <property type="match status" value="1"/>
</dbReference>
<dbReference type="GO" id="GO:0003682">
    <property type="term" value="F:chromatin binding"/>
    <property type="evidence" value="ECO:0007669"/>
    <property type="project" value="InterPro"/>
</dbReference>
<dbReference type="OrthoDB" id="1922186at2759"/>
<evidence type="ECO:0000259" key="2">
    <source>
        <dbReference type="PROSITE" id="PS51038"/>
    </source>
</evidence>
<organism evidence="5">
    <name type="scientific">Enterobius vermicularis</name>
    <name type="common">Human pinworm</name>
    <dbReference type="NCBI Taxonomy" id="51028"/>
    <lineage>
        <taxon>Eukaryota</taxon>
        <taxon>Metazoa</taxon>
        <taxon>Ecdysozoa</taxon>
        <taxon>Nematoda</taxon>
        <taxon>Chromadorea</taxon>
        <taxon>Rhabditida</taxon>
        <taxon>Spirurina</taxon>
        <taxon>Oxyuridomorpha</taxon>
        <taxon>Oxyuroidea</taxon>
        <taxon>Oxyuridae</taxon>
        <taxon>Enterobius</taxon>
    </lineage>
</organism>
<dbReference type="PANTHER" id="PTHR46576">
    <property type="entry name" value="BROMO ADJACENT HOMOLOGY DOMAIN-CONTAINING 1 PROTEIN"/>
    <property type="match status" value="1"/>
</dbReference>
<reference evidence="3 4" key="2">
    <citation type="submission" date="2018-10" db="EMBL/GenBank/DDBJ databases">
        <authorList>
            <consortium name="Pathogen Informatics"/>
        </authorList>
    </citation>
    <scope>NUCLEOTIDE SEQUENCE [LARGE SCALE GENOMIC DNA]</scope>
</reference>
<proteinExistence type="predicted"/>
<feature type="region of interest" description="Disordered" evidence="1">
    <location>
        <begin position="149"/>
        <end position="185"/>
    </location>
</feature>
<dbReference type="Pfam" id="PF01426">
    <property type="entry name" value="BAH"/>
    <property type="match status" value="1"/>
</dbReference>
<dbReference type="EMBL" id="UXUI01008082">
    <property type="protein sequence ID" value="VDD90438.1"/>
    <property type="molecule type" value="Genomic_DNA"/>
</dbReference>
<protein>
    <submittedName>
        <fullName evidence="5">BAH domain-containing protein</fullName>
    </submittedName>
</protein>
<keyword evidence="4" id="KW-1185">Reference proteome</keyword>
<name>A0A0N4V5R2_ENTVE</name>
<dbReference type="WBParaSite" id="EVEC_0000557801-mRNA-1">
    <property type="protein sequence ID" value="EVEC_0000557801-mRNA-1"/>
    <property type="gene ID" value="EVEC_0000557801"/>
</dbReference>
<dbReference type="GO" id="GO:0005677">
    <property type="term" value="C:chromatin silencing complex"/>
    <property type="evidence" value="ECO:0007669"/>
    <property type="project" value="TreeGrafter"/>
</dbReference>
<dbReference type="Gene3D" id="2.30.30.490">
    <property type="match status" value="1"/>
</dbReference>
<reference evidence="5" key="1">
    <citation type="submission" date="2017-02" db="UniProtKB">
        <authorList>
            <consortium name="WormBaseParasite"/>
        </authorList>
    </citation>
    <scope>IDENTIFICATION</scope>
</reference>
<dbReference type="STRING" id="51028.A0A0N4V5R2"/>
<dbReference type="Proteomes" id="UP000274131">
    <property type="component" value="Unassembled WGS sequence"/>
</dbReference>
<dbReference type="GO" id="GO:0000976">
    <property type="term" value="F:transcription cis-regulatory region binding"/>
    <property type="evidence" value="ECO:0007669"/>
    <property type="project" value="TreeGrafter"/>
</dbReference>
<dbReference type="PANTHER" id="PTHR46576:SF1">
    <property type="entry name" value="BROMO ADJACENT HOMOLOGY DOMAIN-CONTAINING 1 PROTEIN"/>
    <property type="match status" value="1"/>
</dbReference>
<dbReference type="AlphaFoldDB" id="A0A0N4V5R2"/>
<dbReference type="GO" id="GO:0045892">
    <property type="term" value="P:negative regulation of DNA-templated transcription"/>
    <property type="evidence" value="ECO:0007669"/>
    <property type="project" value="TreeGrafter"/>
</dbReference>
<feature type="domain" description="BAH" evidence="2">
    <location>
        <begin position="276"/>
        <end position="430"/>
    </location>
</feature>